<proteinExistence type="predicted"/>
<accession>A0A3A8PWT9</accession>
<keyword evidence="3" id="KW-1185">Reference proteome</keyword>
<feature type="region of interest" description="Disordered" evidence="1">
    <location>
        <begin position="123"/>
        <end position="155"/>
    </location>
</feature>
<evidence type="ECO:0000313" key="2">
    <source>
        <dbReference type="EMBL" id="RKH59401.1"/>
    </source>
</evidence>
<evidence type="ECO:0000313" key="3">
    <source>
        <dbReference type="Proteomes" id="UP000272888"/>
    </source>
</evidence>
<gene>
    <name evidence="2" type="ORF">D7V93_15000</name>
</gene>
<dbReference type="EMBL" id="RAWB01000135">
    <property type="protein sequence ID" value="RKH59401.1"/>
    <property type="molecule type" value="Genomic_DNA"/>
</dbReference>
<organism evidence="2 3">
    <name type="scientific">Corallococcus llansteffanensis</name>
    <dbReference type="NCBI Taxonomy" id="2316731"/>
    <lineage>
        <taxon>Bacteria</taxon>
        <taxon>Pseudomonadati</taxon>
        <taxon>Myxococcota</taxon>
        <taxon>Myxococcia</taxon>
        <taxon>Myxococcales</taxon>
        <taxon>Cystobacterineae</taxon>
        <taxon>Myxococcaceae</taxon>
        <taxon>Corallococcus</taxon>
    </lineage>
</organism>
<evidence type="ECO:0008006" key="4">
    <source>
        <dbReference type="Google" id="ProtNLM"/>
    </source>
</evidence>
<sequence length="189" mass="20465">MRHIPRGAPSWVLSAVLVVSGLLAGCAGPQRHAYLRDRTATVTYSRPLAELWPEVKATMEEHGYSWRELQGRYVLETEWLDSGGGTLGPTSSTRYLIEGITLRDGRCVLRALRNDRVQQSVGVSYTDSGGGGSSSGKLADPNAVGRSTSGLGAAQKQSYRDLELELEFLRRLDPKAASALEAEASAKYP</sequence>
<reference evidence="3" key="1">
    <citation type="submission" date="2018-09" db="EMBL/GenBank/DDBJ databases">
        <authorList>
            <person name="Livingstone P.G."/>
            <person name="Whitworth D.E."/>
        </authorList>
    </citation>
    <scope>NUCLEOTIDE SEQUENCE [LARGE SCALE GENOMIC DNA]</scope>
    <source>
        <strain evidence="3">CA051B</strain>
    </source>
</reference>
<dbReference type="AlphaFoldDB" id="A0A3A8PWT9"/>
<name>A0A3A8PWT9_9BACT</name>
<dbReference type="RefSeq" id="WP_120644065.1">
    <property type="nucleotide sequence ID" value="NZ_RAWB01000135.1"/>
</dbReference>
<protein>
    <recommendedName>
        <fullName evidence="4">Lipoprotein</fullName>
    </recommendedName>
</protein>
<dbReference type="Proteomes" id="UP000272888">
    <property type="component" value="Unassembled WGS sequence"/>
</dbReference>
<dbReference type="PROSITE" id="PS51257">
    <property type="entry name" value="PROKAR_LIPOPROTEIN"/>
    <property type="match status" value="1"/>
</dbReference>
<comment type="caution">
    <text evidence="2">The sequence shown here is derived from an EMBL/GenBank/DDBJ whole genome shotgun (WGS) entry which is preliminary data.</text>
</comment>
<evidence type="ECO:0000256" key="1">
    <source>
        <dbReference type="SAM" id="MobiDB-lite"/>
    </source>
</evidence>